<reference evidence="2" key="1">
    <citation type="journal article" date="2022" name="Plant J.">
        <title>Strategies of tolerance reflected in two North American maple genomes.</title>
        <authorList>
            <person name="McEvoy S.L."/>
            <person name="Sezen U.U."/>
            <person name="Trouern-Trend A."/>
            <person name="McMahon S.M."/>
            <person name="Schaberg P.G."/>
            <person name="Yang J."/>
            <person name="Wegrzyn J.L."/>
            <person name="Swenson N.G."/>
        </authorList>
    </citation>
    <scope>NUCLEOTIDE SEQUENCE</scope>
    <source>
        <strain evidence="2">91603</strain>
    </source>
</reference>
<gene>
    <name evidence="2" type="ORF">LWI28_003883</name>
</gene>
<organism evidence="2 3">
    <name type="scientific">Acer negundo</name>
    <name type="common">Box elder</name>
    <dbReference type="NCBI Taxonomy" id="4023"/>
    <lineage>
        <taxon>Eukaryota</taxon>
        <taxon>Viridiplantae</taxon>
        <taxon>Streptophyta</taxon>
        <taxon>Embryophyta</taxon>
        <taxon>Tracheophyta</taxon>
        <taxon>Spermatophyta</taxon>
        <taxon>Magnoliopsida</taxon>
        <taxon>eudicotyledons</taxon>
        <taxon>Gunneridae</taxon>
        <taxon>Pentapetalae</taxon>
        <taxon>rosids</taxon>
        <taxon>malvids</taxon>
        <taxon>Sapindales</taxon>
        <taxon>Sapindaceae</taxon>
        <taxon>Hippocastanoideae</taxon>
        <taxon>Acereae</taxon>
        <taxon>Acer</taxon>
    </lineage>
</organism>
<evidence type="ECO:0000256" key="1">
    <source>
        <dbReference type="SAM" id="MobiDB-lite"/>
    </source>
</evidence>
<evidence type="ECO:0000313" key="3">
    <source>
        <dbReference type="Proteomes" id="UP001064489"/>
    </source>
</evidence>
<accession>A0AAD5NTZ6</accession>
<feature type="compositionally biased region" description="Polar residues" evidence="1">
    <location>
        <begin position="1"/>
        <end position="12"/>
    </location>
</feature>
<sequence length="124" mass="13231">MTPDPISTSRPVTSLLGKPAEHQTAQELAEQGSAIQEPAAGNAVGEALLTFFDYFKELATSQMKLVGHISDYGSFDRGAAQEILHSLQQAFEAVVRSLVANLPQGSSWAAARVEGEREGCRDGN</sequence>
<dbReference type="Proteomes" id="UP001064489">
    <property type="component" value="Chromosome 4"/>
</dbReference>
<protein>
    <submittedName>
        <fullName evidence="2">Uncharacterized protein</fullName>
    </submittedName>
</protein>
<keyword evidence="3" id="KW-1185">Reference proteome</keyword>
<dbReference type="EMBL" id="JAJSOW010000101">
    <property type="protein sequence ID" value="KAI9180352.1"/>
    <property type="molecule type" value="Genomic_DNA"/>
</dbReference>
<proteinExistence type="predicted"/>
<comment type="caution">
    <text evidence="2">The sequence shown here is derived from an EMBL/GenBank/DDBJ whole genome shotgun (WGS) entry which is preliminary data.</text>
</comment>
<name>A0AAD5NTZ6_ACENE</name>
<dbReference type="AlphaFoldDB" id="A0AAD5NTZ6"/>
<feature type="region of interest" description="Disordered" evidence="1">
    <location>
        <begin position="1"/>
        <end position="34"/>
    </location>
</feature>
<reference evidence="2" key="2">
    <citation type="submission" date="2023-02" db="EMBL/GenBank/DDBJ databases">
        <authorList>
            <person name="Swenson N.G."/>
            <person name="Wegrzyn J.L."/>
            <person name="Mcevoy S.L."/>
        </authorList>
    </citation>
    <scope>NUCLEOTIDE SEQUENCE</scope>
    <source>
        <strain evidence="2">91603</strain>
        <tissue evidence="2">Leaf</tissue>
    </source>
</reference>
<evidence type="ECO:0000313" key="2">
    <source>
        <dbReference type="EMBL" id="KAI9180352.1"/>
    </source>
</evidence>